<dbReference type="SMART" id="SM00052">
    <property type="entry name" value="EAL"/>
    <property type="match status" value="1"/>
</dbReference>
<feature type="domain" description="PAS" evidence="1">
    <location>
        <begin position="133"/>
        <end position="203"/>
    </location>
</feature>
<dbReference type="NCBIfam" id="TIGR00229">
    <property type="entry name" value="sensory_box"/>
    <property type="match status" value="1"/>
</dbReference>
<dbReference type="InterPro" id="IPR029787">
    <property type="entry name" value="Nucleotide_cyclase"/>
</dbReference>
<dbReference type="PROSITE" id="PS50883">
    <property type="entry name" value="EAL"/>
    <property type="match status" value="1"/>
</dbReference>
<dbReference type="Pfam" id="PF00990">
    <property type="entry name" value="GGDEF"/>
    <property type="match status" value="1"/>
</dbReference>
<dbReference type="InterPro" id="IPR043128">
    <property type="entry name" value="Rev_trsase/Diguanyl_cyclase"/>
</dbReference>
<dbReference type="InterPro" id="IPR000160">
    <property type="entry name" value="GGDEF_dom"/>
</dbReference>
<sequence>MTENNQIQKLKDDFNHTVKNLQNGVFKVRKDENGNFIYTMSEGKLLNQLGINTEILFNKAPNDVFSPEIAAIKHTQYEKAFNGNRVNYEIELSGRLLFIDLSPIEQGNEVVEIVGSVHDVTELKSIQRRLLENQLLYQSLFEHSQSAVISFDHKGNIINMNPKAKELLGYSFESLQKTSTTDIMLEEYRDIRRHCFEKALKGEPQSFDTVLINGNGQKIHLNLTYFPIIVDNEINAVYSIGKDITEQKKLQELNAYLAYHDELTKLPNRRWFEEKLHESLTFAEQNKQKLAVMFIDLDRFKHINDTLGHFIGDRLLEQVSFRLKEIIKGNRSVARMGGDEFMVLCPVIEHPEEPVQMAKILLNRLRDPFYIEDFELIVTASIGISVFPTGGENVIELMKNADIALYRAKDQGRNTYQIYSTSIDVRSYQSFFLERDLRKALNGNEFMVYLQPRVDAKTGKIISAEALIRWNHPKLGLVPPSEFIPLAEETGLIIPIGQWMKKRVCEQLVAWREAGIPLIPVSINISAQRFLQKDFTKNVRQLLDEYRVDGNFLEFEITENSLMKIEDDVIQTIKELKDLGIKIYMDDFGTGYSSFAYLKSIKLDGIKIDRSFIRNISSESENAGITTAMITMAKHLKMDVIAEGVETEEELRFLRKQNCHHIQGFLFSKPCPIEEFEQMLIKGEISRNSIFYDSISRTSVLV</sequence>
<accession>A0ABV8AWA6</accession>
<dbReference type="Gene3D" id="3.30.70.270">
    <property type="match status" value="1"/>
</dbReference>
<dbReference type="PANTHER" id="PTHR44757">
    <property type="entry name" value="DIGUANYLATE CYCLASE DGCP"/>
    <property type="match status" value="1"/>
</dbReference>
<dbReference type="CDD" id="cd00130">
    <property type="entry name" value="PAS"/>
    <property type="match status" value="1"/>
</dbReference>
<feature type="domain" description="GGDEF" evidence="3">
    <location>
        <begin position="288"/>
        <end position="421"/>
    </location>
</feature>
<dbReference type="EMBL" id="JBHRZT010000007">
    <property type="protein sequence ID" value="MFC3882272.1"/>
    <property type="molecule type" value="Genomic_DNA"/>
</dbReference>
<dbReference type="PANTHER" id="PTHR44757:SF2">
    <property type="entry name" value="BIOFILM ARCHITECTURE MAINTENANCE PROTEIN MBAA"/>
    <property type="match status" value="1"/>
</dbReference>
<dbReference type="InterPro" id="IPR000014">
    <property type="entry name" value="PAS"/>
</dbReference>
<evidence type="ECO:0000259" key="3">
    <source>
        <dbReference type="PROSITE" id="PS50887"/>
    </source>
</evidence>
<dbReference type="InterPro" id="IPR001633">
    <property type="entry name" value="EAL_dom"/>
</dbReference>
<dbReference type="SUPFAM" id="SSF55785">
    <property type="entry name" value="PYP-like sensor domain (PAS domain)"/>
    <property type="match status" value="2"/>
</dbReference>
<name>A0ABV8AWA6_9BACI</name>
<dbReference type="NCBIfam" id="TIGR00254">
    <property type="entry name" value="GGDEF"/>
    <property type="match status" value="1"/>
</dbReference>
<evidence type="ECO:0000313" key="5">
    <source>
        <dbReference type="Proteomes" id="UP001595752"/>
    </source>
</evidence>
<keyword evidence="5" id="KW-1185">Reference proteome</keyword>
<dbReference type="CDD" id="cd01949">
    <property type="entry name" value="GGDEF"/>
    <property type="match status" value="1"/>
</dbReference>
<dbReference type="Gene3D" id="3.20.20.450">
    <property type="entry name" value="EAL domain"/>
    <property type="match status" value="1"/>
</dbReference>
<protein>
    <submittedName>
        <fullName evidence="4">EAL domain-containing protein</fullName>
    </submittedName>
</protein>
<dbReference type="Proteomes" id="UP001595752">
    <property type="component" value="Unassembled WGS sequence"/>
</dbReference>
<dbReference type="SMART" id="SM00267">
    <property type="entry name" value="GGDEF"/>
    <property type="match status" value="1"/>
</dbReference>
<dbReference type="CDD" id="cd01948">
    <property type="entry name" value="EAL"/>
    <property type="match status" value="1"/>
</dbReference>
<dbReference type="PROSITE" id="PS50887">
    <property type="entry name" value="GGDEF"/>
    <property type="match status" value="1"/>
</dbReference>
<comment type="caution">
    <text evidence="4">The sequence shown here is derived from an EMBL/GenBank/DDBJ whole genome shotgun (WGS) entry which is preliminary data.</text>
</comment>
<evidence type="ECO:0000313" key="4">
    <source>
        <dbReference type="EMBL" id="MFC3882272.1"/>
    </source>
</evidence>
<evidence type="ECO:0000259" key="1">
    <source>
        <dbReference type="PROSITE" id="PS50112"/>
    </source>
</evidence>
<dbReference type="Gene3D" id="3.30.450.20">
    <property type="entry name" value="PAS domain"/>
    <property type="match status" value="2"/>
</dbReference>
<gene>
    <name evidence="4" type="ORF">ACFOU2_01505</name>
</gene>
<reference evidence="5" key="1">
    <citation type="journal article" date="2019" name="Int. J. Syst. Evol. Microbiol.">
        <title>The Global Catalogue of Microorganisms (GCM) 10K type strain sequencing project: providing services to taxonomists for standard genome sequencing and annotation.</title>
        <authorList>
            <consortium name="The Broad Institute Genomics Platform"/>
            <consortium name="The Broad Institute Genome Sequencing Center for Infectious Disease"/>
            <person name="Wu L."/>
            <person name="Ma J."/>
        </authorList>
    </citation>
    <scope>NUCLEOTIDE SEQUENCE [LARGE SCALE GENOMIC DNA]</scope>
    <source>
        <strain evidence="5">CCUG 61889</strain>
    </source>
</reference>
<feature type="domain" description="EAL" evidence="2">
    <location>
        <begin position="430"/>
        <end position="684"/>
    </location>
</feature>
<evidence type="ECO:0000259" key="2">
    <source>
        <dbReference type="PROSITE" id="PS50883"/>
    </source>
</evidence>
<dbReference type="InterPro" id="IPR035965">
    <property type="entry name" value="PAS-like_dom_sf"/>
</dbReference>
<dbReference type="RefSeq" id="WP_377911583.1">
    <property type="nucleotide sequence ID" value="NZ_JBHRZT010000007.1"/>
</dbReference>
<proteinExistence type="predicted"/>
<dbReference type="Pfam" id="PF08448">
    <property type="entry name" value="PAS_4"/>
    <property type="match status" value="1"/>
</dbReference>
<dbReference type="InterPro" id="IPR013656">
    <property type="entry name" value="PAS_4"/>
</dbReference>
<dbReference type="PROSITE" id="PS50112">
    <property type="entry name" value="PAS"/>
    <property type="match status" value="1"/>
</dbReference>
<organism evidence="4 5">
    <name type="scientific">Bacillus songklensis</name>
    <dbReference type="NCBI Taxonomy" id="1069116"/>
    <lineage>
        <taxon>Bacteria</taxon>
        <taxon>Bacillati</taxon>
        <taxon>Bacillota</taxon>
        <taxon>Bacilli</taxon>
        <taxon>Bacillales</taxon>
        <taxon>Bacillaceae</taxon>
        <taxon>Bacillus</taxon>
    </lineage>
</organism>
<dbReference type="InterPro" id="IPR052155">
    <property type="entry name" value="Biofilm_reg_signaling"/>
</dbReference>
<dbReference type="SMART" id="SM00091">
    <property type="entry name" value="PAS"/>
    <property type="match status" value="1"/>
</dbReference>
<dbReference type="SUPFAM" id="SSF55073">
    <property type="entry name" value="Nucleotide cyclase"/>
    <property type="match status" value="1"/>
</dbReference>
<dbReference type="InterPro" id="IPR035919">
    <property type="entry name" value="EAL_sf"/>
</dbReference>
<dbReference type="SUPFAM" id="SSF141868">
    <property type="entry name" value="EAL domain-like"/>
    <property type="match status" value="1"/>
</dbReference>
<dbReference type="Pfam" id="PF00563">
    <property type="entry name" value="EAL"/>
    <property type="match status" value="1"/>
</dbReference>